<dbReference type="EMBL" id="JH818113">
    <property type="protein sequence ID" value="EKC40812.1"/>
    <property type="molecule type" value="Genomic_DNA"/>
</dbReference>
<dbReference type="PANTHER" id="PTHR46584:SF1">
    <property type="entry name" value="HMG DOMAIN-CONTAINING PROTEIN 4"/>
    <property type="match status" value="1"/>
</dbReference>
<dbReference type="SMART" id="SM00398">
    <property type="entry name" value="HMG"/>
    <property type="match status" value="1"/>
</dbReference>
<proteinExistence type="predicted"/>
<feature type="region of interest" description="Disordered" evidence="1">
    <location>
        <begin position="612"/>
        <end position="708"/>
    </location>
</feature>
<feature type="region of interest" description="Disordered" evidence="1">
    <location>
        <begin position="720"/>
        <end position="744"/>
    </location>
</feature>
<feature type="region of interest" description="Disordered" evidence="1">
    <location>
        <begin position="539"/>
        <end position="560"/>
    </location>
</feature>
<accession>K1QVB8</accession>
<dbReference type="InterPro" id="IPR009071">
    <property type="entry name" value="HMG_box_dom"/>
</dbReference>
<feature type="region of interest" description="Disordered" evidence="1">
    <location>
        <begin position="1"/>
        <end position="55"/>
    </location>
</feature>
<evidence type="ECO:0000313" key="2">
    <source>
        <dbReference type="EMBL" id="EKC40812.1"/>
    </source>
</evidence>
<dbReference type="Gene3D" id="1.10.30.10">
    <property type="entry name" value="High mobility group box domain"/>
    <property type="match status" value="1"/>
</dbReference>
<dbReference type="PROSITE" id="PS50118">
    <property type="entry name" value="HMG_BOX_2"/>
    <property type="match status" value="1"/>
</dbReference>
<organism evidence="2">
    <name type="scientific">Magallana gigas</name>
    <name type="common">Pacific oyster</name>
    <name type="synonym">Crassostrea gigas</name>
    <dbReference type="NCBI Taxonomy" id="29159"/>
    <lineage>
        <taxon>Eukaryota</taxon>
        <taxon>Metazoa</taxon>
        <taxon>Spiralia</taxon>
        <taxon>Lophotrochozoa</taxon>
        <taxon>Mollusca</taxon>
        <taxon>Bivalvia</taxon>
        <taxon>Autobranchia</taxon>
        <taxon>Pteriomorphia</taxon>
        <taxon>Ostreida</taxon>
        <taxon>Ostreoidea</taxon>
        <taxon>Ostreidae</taxon>
        <taxon>Magallana</taxon>
    </lineage>
</organism>
<dbReference type="InterPro" id="IPR042477">
    <property type="entry name" value="HMGXB4"/>
</dbReference>
<sequence>MDAGASRRNRGGTGLGVDLVNPNPKNLVAVRSPDTGLAPAQDQHEDKKEPPVSPLSAFMLYANDARPRLELEHPNIKAVELSAKLVESWNDLPEEEKRIYHNRSDELQRKPGPDFGRKSHATHRQKEEQKSKRKGPDRPEHCIIVPNGKMKLIDSPFIQKSKRRRYELPYKYPRSSEYHQPRPKPPKLNPMKRPPAPRPLIRSYPTYKERIQMMERGLFHKQAPPHIGVFKRSEDNPDLLIVDDSGQTTITFPSLEKQNGYSKGYSYGPQVPGLNGNNFFHPRIIGAGPHFAQYRMASSPVNFIPGIYPQPYQAYRYPYLPNVHGPYVQAPQIYQQAIPIPTSRTMFSEIECSPTTTGSITVRYEPVATESFENFEISDEDYLDHDPFLNLDLNEDDLQIEGDKVEFDMMGLDSDQEGQKEEEVCDDLDDINPTIAPFEEGIDQYLSVDGQPYVMIPVDMDVAKKLGWPIHMLPSVPQWLSKLTDNEVTSSGISSSELLFDSLPQLDSTSPQPQNNLILNDLEPQQETDIATETIREEMLGSQSQSPKSHFEKMDSSESNMDQDQFDVESMLRNDATCRINVCQEEKMLPTATGEMMDCCGDSKAEFVSAIPDERGDQGRPVLTSTPNQSPGRNTASLTKPSDIEHSPVKSCHSPTCSSIESSDQGSQRRRRKQEEEAQHFKDVIRQETHFDSNGVKSVSCGSATRKPSVILESLLENSDTEMECGNGADGKREGFMEKQDCPE</sequence>
<feature type="compositionally biased region" description="Basic and acidic residues" evidence="1">
    <location>
        <begin position="730"/>
        <end position="744"/>
    </location>
</feature>
<dbReference type="SUPFAM" id="SSF47095">
    <property type="entry name" value="HMG-box"/>
    <property type="match status" value="1"/>
</dbReference>
<dbReference type="CDD" id="cd00084">
    <property type="entry name" value="HMG-box_SF"/>
    <property type="match status" value="1"/>
</dbReference>
<dbReference type="InParanoid" id="K1QVB8"/>
<feature type="compositionally biased region" description="Basic and acidic residues" evidence="1">
    <location>
        <begin position="673"/>
        <end position="691"/>
    </location>
</feature>
<feature type="region of interest" description="Disordered" evidence="1">
    <location>
        <begin position="100"/>
        <end position="146"/>
    </location>
</feature>
<dbReference type="GO" id="GO:0003677">
    <property type="term" value="F:DNA binding"/>
    <property type="evidence" value="ECO:0007669"/>
    <property type="project" value="UniProtKB-UniRule"/>
</dbReference>
<reference evidence="2" key="1">
    <citation type="journal article" date="2012" name="Nature">
        <title>The oyster genome reveals stress adaptation and complexity of shell formation.</title>
        <authorList>
            <person name="Zhang G."/>
            <person name="Fang X."/>
            <person name="Guo X."/>
            <person name="Li L."/>
            <person name="Luo R."/>
            <person name="Xu F."/>
            <person name="Yang P."/>
            <person name="Zhang L."/>
            <person name="Wang X."/>
            <person name="Qi H."/>
            <person name="Xiong Z."/>
            <person name="Que H."/>
            <person name="Xie Y."/>
            <person name="Holland P.W."/>
            <person name="Paps J."/>
            <person name="Zhu Y."/>
            <person name="Wu F."/>
            <person name="Chen Y."/>
            <person name="Wang J."/>
            <person name="Peng C."/>
            <person name="Meng J."/>
            <person name="Yang L."/>
            <person name="Liu J."/>
            <person name="Wen B."/>
            <person name="Zhang N."/>
            <person name="Huang Z."/>
            <person name="Zhu Q."/>
            <person name="Feng Y."/>
            <person name="Mount A."/>
            <person name="Hedgecock D."/>
            <person name="Xu Z."/>
            <person name="Liu Y."/>
            <person name="Domazet-Loso T."/>
            <person name="Du Y."/>
            <person name="Sun X."/>
            <person name="Zhang S."/>
            <person name="Liu B."/>
            <person name="Cheng P."/>
            <person name="Jiang X."/>
            <person name="Li J."/>
            <person name="Fan D."/>
            <person name="Wang W."/>
            <person name="Fu W."/>
            <person name="Wang T."/>
            <person name="Wang B."/>
            <person name="Zhang J."/>
            <person name="Peng Z."/>
            <person name="Li Y."/>
            <person name="Li N."/>
            <person name="Wang J."/>
            <person name="Chen M."/>
            <person name="He Y."/>
            <person name="Tan F."/>
            <person name="Song X."/>
            <person name="Zheng Q."/>
            <person name="Huang R."/>
            <person name="Yang H."/>
            <person name="Du X."/>
            <person name="Chen L."/>
            <person name="Yang M."/>
            <person name="Gaffney P.M."/>
            <person name="Wang S."/>
            <person name="Luo L."/>
            <person name="She Z."/>
            <person name="Ming Y."/>
            <person name="Huang W."/>
            <person name="Zhang S."/>
            <person name="Huang B."/>
            <person name="Zhang Y."/>
            <person name="Qu T."/>
            <person name="Ni P."/>
            <person name="Miao G."/>
            <person name="Wang J."/>
            <person name="Wang Q."/>
            <person name="Steinberg C.E."/>
            <person name="Wang H."/>
            <person name="Li N."/>
            <person name="Qian L."/>
            <person name="Zhang G."/>
            <person name="Li Y."/>
            <person name="Yang H."/>
            <person name="Liu X."/>
            <person name="Wang J."/>
            <person name="Yin Y."/>
            <person name="Wang J."/>
        </authorList>
    </citation>
    <scope>NUCLEOTIDE SEQUENCE [LARGE SCALE GENOMIC DNA]</scope>
    <source>
        <strain evidence="2">05x7-T-G4-1.051#20</strain>
    </source>
</reference>
<dbReference type="PANTHER" id="PTHR46584">
    <property type="entry name" value="HMG DOMAIN-CONTAINING PROTEIN 4"/>
    <property type="match status" value="1"/>
</dbReference>
<dbReference type="HOGENOM" id="CLU_373499_0_0_1"/>
<dbReference type="AlphaFoldDB" id="K1QVB8"/>
<name>K1QVB8_MAGGI</name>
<feature type="region of interest" description="Disordered" evidence="1">
    <location>
        <begin position="170"/>
        <end position="201"/>
    </location>
</feature>
<gene>
    <name evidence="2" type="ORF">CGI_10026494</name>
</gene>
<feature type="compositionally biased region" description="Basic and acidic residues" evidence="1">
    <location>
        <begin position="100"/>
        <end position="117"/>
    </location>
</feature>
<protein>
    <submittedName>
        <fullName evidence="2">High mobility group protein B2</fullName>
    </submittedName>
</protein>
<feature type="compositionally biased region" description="Polar residues" evidence="1">
    <location>
        <begin position="623"/>
        <end position="640"/>
    </location>
</feature>
<feature type="compositionally biased region" description="Basic and acidic residues" evidence="1">
    <location>
        <begin position="124"/>
        <end position="141"/>
    </location>
</feature>
<dbReference type="Pfam" id="PF00505">
    <property type="entry name" value="HMG_box"/>
    <property type="match status" value="1"/>
</dbReference>
<dbReference type="InterPro" id="IPR036910">
    <property type="entry name" value="HMG_box_dom_sf"/>
</dbReference>
<dbReference type="GO" id="GO:0005634">
    <property type="term" value="C:nucleus"/>
    <property type="evidence" value="ECO:0007669"/>
    <property type="project" value="UniProtKB-UniRule"/>
</dbReference>
<feature type="compositionally biased region" description="Polar residues" evidence="1">
    <location>
        <begin position="653"/>
        <end position="666"/>
    </location>
</feature>
<feature type="compositionally biased region" description="Pro residues" evidence="1">
    <location>
        <begin position="186"/>
        <end position="198"/>
    </location>
</feature>
<evidence type="ECO:0000256" key="1">
    <source>
        <dbReference type="SAM" id="MobiDB-lite"/>
    </source>
</evidence>